<dbReference type="InterPro" id="IPR044925">
    <property type="entry name" value="His-Me_finger_sf"/>
</dbReference>
<keyword evidence="1" id="KW-0540">Nuclease</keyword>
<dbReference type="RefSeq" id="WP_107053810.1">
    <property type="nucleotide sequence ID" value="NZ_JBHSPX010000001.1"/>
</dbReference>
<dbReference type="EMBL" id="JBHSPX010000001">
    <property type="protein sequence ID" value="MFC6061192.1"/>
    <property type="molecule type" value="Genomic_DNA"/>
</dbReference>
<accession>A0ABW1MDU1</accession>
<dbReference type="InterPro" id="IPR038563">
    <property type="entry name" value="Endonuclease_7_sf"/>
</dbReference>
<evidence type="ECO:0000313" key="2">
    <source>
        <dbReference type="Proteomes" id="UP001596139"/>
    </source>
</evidence>
<reference evidence="2" key="1">
    <citation type="journal article" date="2019" name="Int. J. Syst. Evol. Microbiol.">
        <title>The Global Catalogue of Microorganisms (GCM) 10K type strain sequencing project: providing services to taxonomists for standard genome sequencing and annotation.</title>
        <authorList>
            <consortium name="The Broad Institute Genomics Platform"/>
            <consortium name="The Broad Institute Genome Sequencing Center for Infectious Disease"/>
            <person name="Wu L."/>
            <person name="Ma J."/>
        </authorList>
    </citation>
    <scope>NUCLEOTIDE SEQUENCE [LARGE SCALE GENOMIC DNA]</scope>
    <source>
        <strain evidence="2">CGMCC 1.15180</strain>
    </source>
</reference>
<dbReference type="InterPro" id="IPR004211">
    <property type="entry name" value="Endonuclease_7"/>
</dbReference>
<dbReference type="Gene3D" id="3.40.1800.10">
    <property type="entry name" value="His-Me finger endonucleases"/>
    <property type="match status" value="1"/>
</dbReference>
<dbReference type="GO" id="GO:0004519">
    <property type="term" value="F:endonuclease activity"/>
    <property type="evidence" value="ECO:0007669"/>
    <property type="project" value="UniProtKB-KW"/>
</dbReference>
<keyword evidence="1" id="KW-0255">Endonuclease</keyword>
<dbReference type="Pfam" id="PF02945">
    <property type="entry name" value="Endonuclease_7"/>
    <property type="match status" value="1"/>
</dbReference>
<evidence type="ECO:0000313" key="1">
    <source>
        <dbReference type="EMBL" id="MFC6061192.1"/>
    </source>
</evidence>
<comment type="caution">
    <text evidence="1">The sequence shown here is derived from an EMBL/GenBank/DDBJ whole genome shotgun (WGS) entry which is preliminary data.</text>
</comment>
<protein>
    <submittedName>
        <fullName evidence="1">Endonuclease domain-containing protein</fullName>
    </submittedName>
</protein>
<gene>
    <name evidence="1" type="ORF">ACFP4F_01325</name>
</gene>
<dbReference type="Proteomes" id="UP001596139">
    <property type="component" value="Unassembled WGS sequence"/>
</dbReference>
<sequence length="160" mass="17986">MCLDKLWRVDAGPKGKVCPQCRNAERQAKRHKLTRARVNAILRAQDDTCPLCRRLGGDLSMEGPSWWHIDHDHACCPGPYSCGQCVRGLLCRDCNTRGLSWYESLTVDLQTWGHANTYLADPPARRPEAAILFHGDLSGVRSRDGSFAGWRSSRPLHEAF</sequence>
<keyword evidence="2" id="KW-1185">Reference proteome</keyword>
<dbReference type="SUPFAM" id="SSF54060">
    <property type="entry name" value="His-Me finger endonucleases"/>
    <property type="match status" value="1"/>
</dbReference>
<keyword evidence="1" id="KW-0378">Hydrolase</keyword>
<organism evidence="1 2">
    <name type="scientific">Streptomyces ochraceiscleroticus</name>
    <dbReference type="NCBI Taxonomy" id="47761"/>
    <lineage>
        <taxon>Bacteria</taxon>
        <taxon>Bacillati</taxon>
        <taxon>Actinomycetota</taxon>
        <taxon>Actinomycetes</taxon>
        <taxon>Kitasatosporales</taxon>
        <taxon>Streptomycetaceae</taxon>
        <taxon>Streptomyces</taxon>
    </lineage>
</organism>
<name>A0ABW1MDU1_9ACTN</name>
<proteinExistence type="predicted"/>